<protein>
    <submittedName>
        <fullName evidence="3">Uncharacterized protein</fullName>
    </submittedName>
</protein>
<organism evidence="3 4">
    <name type="scientific">Parafrankia irregularis</name>
    <dbReference type="NCBI Taxonomy" id="795642"/>
    <lineage>
        <taxon>Bacteria</taxon>
        <taxon>Bacillati</taxon>
        <taxon>Actinomycetota</taxon>
        <taxon>Actinomycetes</taxon>
        <taxon>Frankiales</taxon>
        <taxon>Frankiaceae</taxon>
        <taxon>Parafrankia</taxon>
    </lineage>
</organism>
<keyword evidence="2" id="KW-0472">Membrane</keyword>
<feature type="region of interest" description="Disordered" evidence="1">
    <location>
        <begin position="193"/>
        <end position="215"/>
    </location>
</feature>
<gene>
    <name evidence="3" type="ORF">Ga0074812_12069</name>
</gene>
<accession>A0A0S4QS45</accession>
<proteinExistence type="predicted"/>
<dbReference type="NCBIfam" id="NF038083">
    <property type="entry name" value="CU044_5270_fam"/>
    <property type="match status" value="1"/>
</dbReference>
<dbReference type="RefSeq" id="WP_242666411.1">
    <property type="nucleotide sequence ID" value="NZ_FAOZ01000020.1"/>
</dbReference>
<keyword evidence="2" id="KW-1133">Transmembrane helix</keyword>
<reference evidence="4" key="1">
    <citation type="submission" date="2015-11" db="EMBL/GenBank/DDBJ databases">
        <authorList>
            <person name="Varghese N."/>
        </authorList>
    </citation>
    <scope>NUCLEOTIDE SEQUENCE [LARGE SCALE GENOMIC DNA]</scope>
    <source>
        <strain evidence="4">DSM 45899</strain>
    </source>
</reference>
<evidence type="ECO:0000256" key="2">
    <source>
        <dbReference type="SAM" id="Phobius"/>
    </source>
</evidence>
<dbReference type="Proteomes" id="UP000198802">
    <property type="component" value="Unassembled WGS sequence"/>
</dbReference>
<evidence type="ECO:0000256" key="1">
    <source>
        <dbReference type="SAM" id="MobiDB-lite"/>
    </source>
</evidence>
<evidence type="ECO:0000313" key="3">
    <source>
        <dbReference type="EMBL" id="CUU58571.1"/>
    </source>
</evidence>
<sequence length="365" mass="38908">MMSDRDDRGDIDDLVVVRELLSASNPVADAPLSAVEQRRGEDLLALLLADPSARSHRPGRRRGRAVVRGRRGVLTAAATVLVLASALLGLTVVRTHDQATALPLLPEPLLTATTGDHDRAVAALSEAARRQRESAQAGSGTVIYVRTQSYGLDVAVARHKATTTARTTITDLWRGNDGAVHSERYIQQIDRAGADIGGPTPPDDDWIEGRSDRPPVPPEYDPALTPTDPSQILARLKAYAVARGYPVDLWVTSEVLRFLSTGLTNPAQNAALYEVLAQIPAVFDAGPTRDHAGRPGHAVGLVVSDKSSLSLGVAYVIFSDTGAPLTIEQVGTPPPPGLHLPNVPTIMDYIEIITTRRVPTVGATK</sequence>
<dbReference type="InterPro" id="IPR047789">
    <property type="entry name" value="CU044_5270-like"/>
</dbReference>
<evidence type="ECO:0000313" key="4">
    <source>
        <dbReference type="Proteomes" id="UP000198802"/>
    </source>
</evidence>
<feature type="transmembrane region" description="Helical" evidence="2">
    <location>
        <begin position="72"/>
        <end position="93"/>
    </location>
</feature>
<dbReference type="AlphaFoldDB" id="A0A0S4QS45"/>
<keyword evidence="4" id="KW-1185">Reference proteome</keyword>
<dbReference type="EMBL" id="FAOZ01000020">
    <property type="protein sequence ID" value="CUU58571.1"/>
    <property type="molecule type" value="Genomic_DNA"/>
</dbReference>
<keyword evidence="2" id="KW-0812">Transmembrane</keyword>
<name>A0A0S4QS45_9ACTN</name>